<accession>A0ABR7WR07</accession>
<proteinExistence type="predicted"/>
<dbReference type="InterPro" id="IPR036390">
    <property type="entry name" value="WH_DNA-bd_sf"/>
</dbReference>
<dbReference type="Proteomes" id="UP000606600">
    <property type="component" value="Unassembled WGS sequence"/>
</dbReference>
<dbReference type="SMART" id="SM00530">
    <property type="entry name" value="HTH_XRE"/>
    <property type="match status" value="1"/>
</dbReference>
<dbReference type="SUPFAM" id="SSF46785">
    <property type="entry name" value="Winged helix' DNA-binding domain"/>
    <property type="match status" value="1"/>
</dbReference>
<comment type="caution">
    <text evidence="2">The sequence shown here is derived from an EMBL/GenBank/DDBJ whole genome shotgun (WGS) entry which is preliminary data.</text>
</comment>
<feature type="domain" description="HTH cro/C1-type" evidence="1">
    <location>
        <begin position="133"/>
        <end position="187"/>
    </location>
</feature>
<evidence type="ECO:0000313" key="3">
    <source>
        <dbReference type="Proteomes" id="UP000606600"/>
    </source>
</evidence>
<dbReference type="PROSITE" id="PS50943">
    <property type="entry name" value="HTH_CROC1"/>
    <property type="match status" value="1"/>
</dbReference>
<dbReference type="EMBL" id="JACWMY010000006">
    <property type="protein sequence ID" value="MBD1364753.1"/>
    <property type="molecule type" value="Genomic_DNA"/>
</dbReference>
<dbReference type="RefSeq" id="WP_191189415.1">
    <property type="nucleotide sequence ID" value="NZ_JACWMY010000006.1"/>
</dbReference>
<dbReference type="InterPro" id="IPR036388">
    <property type="entry name" value="WH-like_DNA-bd_sf"/>
</dbReference>
<dbReference type="Pfam" id="PF01381">
    <property type="entry name" value="HTH_3"/>
    <property type="match status" value="1"/>
</dbReference>
<dbReference type="InterPro" id="IPR010982">
    <property type="entry name" value="Lambda_DNA-bd_dom_sf"/>
</dbReference>
<dbReference type="SUPFAM" id="SSF47413">
    <property type="entry name" value="lambda repressor-like DNA-binding domains"/>
    <property type="match status" value="1"/>
</dbReference>
<protein>
    <submittedName>
        <fullName evidence="2">Helix-turn-helix domain-containing protein</fullName>
    </submittedName>
</protein>
<gene>
    <name evidence="2" type="ORF">IDJ77_13110</name>
</gene>
<sequence>MSFLHVHFSEIDTQISQFARAIALPIRVFILRMIAENGNSLSKQAFYTTAFNTKTINKHIQELRGLGIIKAKTVKAEVTYCIDEKLFGQMSANFSTFFEQNALPGEDPANANPSQAVARPSDLMNFTNFGAYIKDHRLELNLSQATLAAKINIDRALLSRIETGKKELNTDRLPLLAKALYLDVDELRDAEHKLSKGTA</sequence>
<evidence type="ECO:0000313" key="2">
    <source>
        <dbReference type="EMBL" id="MBD1364753.1"/>
    </source>
</evidence>
<dbReference type="InterPro" id="IPR001387">
    <property type="entry name" value="Cro/C1-type_HTH"/>
</dbReference>
<dbReference type="Gene3D" id="1.10.10.10">
    <property type="entry name" value="Winged helix-like DNA-binding domain superfamily/Winged helix DNA-binding domain"/>
    <property type="match status" value="1"/>
</dbReference>
<dbReference type="CDD" id="cd00093">
    <property type="entry name" value="HTH_XRE"/>
    <property type="match status" value="1"/>
</dbReference>
<evidence type="ECO:0000259" key="1">
    <source>
        <dbReference type="PROSITE" id="PS50943"/>
    </source>
</evidence>
<keyword evidence="3" id="KW-1185">Reference proteome</keyword>
<organism evidence="2 3">
    <name type="scientific">Mucilaginibacter pankratovii</name>
    <dbReference type="NCBI Taxonomy" id="2772110"/>
    <lineage>
        <taxon>Bacteria</taxon>
        <taxon>Pseudomonadati</taxon>
        <taxon>Bacteroidota</taxon>
        <taxon>Sphingobacteriia</taxon>
        <taxon>Sphingobacteriales</taxon>
        <taxon>Sphingobacteriaceae</taxon>
        <taxon>Mucilaginibacter</taxon>
    </lineage>
</organism>
<dbReference type="Gene3D" id="1.10.260.40">
    <property type="entry name" value="lambda repressor-like DNA-binding domains"/>
    <property type="match status" value="1"/>
</dbReference>
<reference evidence="2 3" key="1">
    <citation type="submission" date="2020-09" db="EMBL/GenBank/DDBJ databases">
        <title>Novel species of Mucilaginibacter isolated from a glacier on the Tibetan Plateau.</title>
        <authorList>
            <person name="Liu Q."/>
            <person name="Xin Y.-H."/>
        </authorList>
    </citation>
    <scope>NUCLEOTIDE SEQUENCE [LARGE SCALE GENOMIC DNA]</scope>
    <source>
        <strain evidence="2 3">ZT4R22</strain>
    </source>
</reference>
<name>A0ABR7WR07_9SPHI</name>